<dbReference type="AlphaFoldDB" id="A0A1I2AJI1"/>
<gene>
    <name evidence="2" type="ORF">SAMN05216283_101143</name>
</gene>
<dbReference type="Proteomes" id="UP000198964">
    <property type="component" value="Unassembled WGS sequence"/>
</dbReference>
<dbReference type="EMBL" id="FONW01000001">
    <property type="protein sequence ID" value="SFE44062.1"/>
    <property type="molecule type" value="Genomic_DNA"/>
</dbReference>
<keyword evidence="1" id="KW-1133">Transmembrane helix</keyword>
<name>A0A1I2AJI1_9BACT</name>
<protein>
    <submittedName>
        <fullName evidence="2">Uncharacterized protein</fullName>
    </submittedName>
</protein>
<organism evidence="2 3">
    <name type="scientific">Sunxiuqinia elliptica</name>
    <dbReference type="NCBI Taxonomy" id="655355"/>
    <lineage>
        <taxon>Bacteria</taxon>
        <taxon>Pseudomonadati</taxon>
        <taxon>Bacteroidota</taxon>
        <taxon>Bacteroidia</taxon>
        <taxon>Marinilabiliales</taxon>
        <taxon>Prolixibacteraceae</taxon>
        <taxon>Sunxiuqinia</taxon>
    </lineage>
</organism>
<dbReference type="STRING" id="655355.SAMN05216283_101143"/>
<accession>A0A1I2AJI1</accession>
<keyword evidence="1" id="KW-0472">Membrane</keyword>
<keyword evidence="3" id="KW-1185">Reference proteome</keyword>
<feature type="transmembrane region" description="Helical" evidence="1">
    <location>
        <begin position="79"/>
        <end position="97"/>
    </location>
</feature>
<proteinExistence type="predicted"/>
<evidence type="ECO:0000313" key="2">
    <source>
        <dbReference type="EMBL" id="SFE44062.1"/>
    </source>
</evidence>
<keyword evidence="1" id="KW-0812">Transmembrane</keyword>
<reference evidence="2 3" key="1">
    <citation type="submission" date="2016-10" db="EMBL/GenBank/DDBJ databases">
        <authorList>
            <person name="de Groot N.N."/>
        </authorList>
    </citation>
    <scope>NUCLEOTIDE SEQUENCE [LARGE SCALE GENOMIC DNA]</scope>
    <source>
        <strain evidence="2 3">CGMCC 1.9156</strain>
    </source>
</reference>
<sequence length="149" mass="17326">MNKEQADKLLEKYYKGETELDEEALLKDFIAGEEETFADEQLIFDYYKEEAKIPEGLEDQLLKGFMQQQKPNKTIKLHWMRYASVAAVLLLGVVFWFSGYQKHQQMLAADEQFALMERALMEVSIGVQPPENDEVVVLFKDENLEIIAK</sequence>
<dbReference type="RefSeq" id="WP_093917899.1">
    <property type="nucleotide sequence ID" value="NZ_FONW01000001.1"/>
</dbReference>
<evidence type="ECO:0000256" key="1">
    <source>
        <dbReference type="SAM" id="Phobius"/>
    </source>
</evidence>
<evidence type="ECO:0000313" key="3">
    <source>
        <dbReference type="Proteomes" id="UP000198964"/>
    </source>
</evidence>